<dbReference type="Proteomes" id="UP000318538">
    <property type="component" value="Chromosome"/>
</dbReference>
<sequence length="145" mass="16404">MSRSPELPDPDTRSGSDVVIFDGKCNFCRSQVKLLSRMDCCGGRLSFLSLHDPRVAQRYPDLTHDELMQQMYVVDSSGRRHGGSEAVRYLSRRLPLLWPAMPVLHLPGTASLWRWAYGQIAKRRYKIAGKMSSCDGDACSVHFDK</sequence>
<evidence type="ECO:0000313" key="1">
    <source>
        <dbReference type="EMBL" id="QDT02427.1"/>
    </source>
</evidence>
<dbReference type="PANTHER" id="PTHR34290:SF2">
    <property type="entry name" value="OS04G0668800 PROTEIN"/>
    <property type="match status" value="1"/>
</dbReference>
<protein>
    <recommendedName>
        <fullName evidence="3">Thiol-disulfide oxidoreductase</fullName>
    </recommendedName>
</protein>
<dbReference type="PANTHER" id="PTHR34290">
    <property type="entry name" value="SI:CH73-390P7.2"/>
    <property type="match status" value="1"/>
</dbReference>
<dbReference type="GO" id="GO:0015035">
    <property type="term" value="F:protein-disulfide reductase activity"/>
    <property type="evidence" value="ECO:0007669"/>
    <property type="project" value="InterPro"/>
</dbReference>
<gene>
    <name evidence="1" type="ORF">K227x_08030</name>
</gene>
<keyword evidence="2" id="KW-1185">Reference proteome</keyword>
<proteinExistence type="predicted"/>
<organism evidence="1 2">
    <name type="scientific">Rubripirellula lacrimiformis</name>
    <dbReference type="NCBI Taxonomy" id="1930273"/>
    <lineage>
        <taxon>Bacteria</taxon>
        <taxon>Pseudomonadati</taxon>
        <taxon>Planctomycetota</taxon>
        <taxon>Planctomycetia</taxon>
        <taxon>Pirellulales</taxon>
        <taxon>Pirellulaceae</taxon>
        <taxon>Rubripirellula</taxon>
    </lineage>
</organism>
<reference evidence="1 2" key="1">
    <citation type="submission" date="2019-02" db="EMBL/GenBank/DDBJ databases">
        <title>Deep-cultivation of Planctomycetes and their phenomic and genomic characterization uncovers novel biology.</title>
        <authorList>
            <person name="Wiegand S."/>
            <person name="Jogler M."/>
            <person name="Boedeker C."/>
            <person name="Pinto D."/>
            <person name="Vollmers J."/>
            <person name="Rivas-Marin E."/>
            <person name="Kohn T."/>
            <person name="Peeters S.H."/>
            <person name="Heuer A."/>
            <person name="Rast P."/>
            <person name="Oberbeckmann S."/>
            <person name="Bunk B."/>
            <person name="Jeske O."/>
            <person name="Meyerdierks A."/>
            <person name="Storesund J.E."/>
            <person name="Kallscheuer N."/>
            <person name="Luecker S."/>
            <person name="Lage O.M."/>
            <person name="Pohl T."/>
            <person name="Merkel B.J."/>
            <person name="Hornburger P."/>
            <person name="Mueller R.-W."/>
            <person name="Bruemmer F."/>
            <person name="Labrenz M."/>
            <person name="Spormann A.M."/>
            <person name="Op den Camp H."/>
            <person name="Overmann J."/>
            <person name="Amann R."/>
            <person name="Jetten M.S.M."/>
            <person name="Mascher T."/>
            <person name="Medema M.H."/>
            <person name="Devos D.P."/>
            <person name="Kaster A.-K."/>
            <person name="Ovreas L."/>
            <person name="Rohde M."/>
            <person name="Galperin M.Y."/>
            <person name="Jogler C."/>
        </authorList>
    </citation>
    <scope>NUCLEOTIDE SEQUENCE [LARGE SCALE GENOMIC DNA]</scope>
    <source>
        <strain evidence="1 2">K22_7</strain>
    </source>
</reference>
<evidence type="ECO:0000313" key="2">
    <source>
        <dbReference type="Proteomes" id="UP000318538"/>
    </source>
</evidence>
<dbReference type="EMBL" id="CP036525">
    <property type="protein sequence ID" value="QDT02427.1"/>
    <property type="molecule type" value="Genomic_DNA"/>
</dbReference>
<dbReference type="KEGG" id="rlc:K227x_08030"/>
<evidence type="ECO:0008006" key="3">
    <source>
        <dbReference type="Google" id="ProtNLM"/>
    </source>
</evidence>
<name>A0A517N5K7_9BACT</name>
<dbReference type="InterPro" id="IPR007263">
    <property type="entry name" value="DCC1-like"/>
</dbReference>
<dbReference type="OrthoDB" id="9785438at2"/>
<dbReference type="RefSeq" id="WP_145168130.1">
    <property type="nucleotide sequence ID" value="NZ_CP036525.1"/>
</dbReference>
<dbReference type="AlphaFoldDB" id="A0A517N5K7"/>
<dbReference type="Pfam" id="PF04134">
    <property type="entry name" value="DCC1-like"/>
    <property type="match status" value="1"/>
</dbReference>
<dbReference type="InterPro" id="IPR044691">
    <property type="entry name" value="DCC1_Trx"/>
</dbReference>
<accession>A0A517N5K7</accession>